<gene>
    <name evidence="1" type="ORF">EZH24_11040</name>
</gene>
<dbReference type="Proteomes" id="UP000310168">
    <property type="component" value="Unassembled WGS sequence"/>
</dbReference>
<sequence length="66" mass="7609">QYDKQISLEDKRREGIKEGIKKGIKENSYSIAKSMKSKNMDINLISEITGLTIEEIRKLRPDGEKL</sequence>
<comment type="caution">
    <text evidence="1">The sequence shown here is derived from an EMBL/GenBank/DDBJ whole genome shotgun (WGS) entry which is preliminary data.</text>
</comment>
<accession>A0ABY2TQ60</accession>
<evidence type="ECO:0000313" key="1">
    <source>
        <dbReference type="EMBL" id="TKZ29398.1"/>
    </source>
</evidence>
<organism evidence="1 2">
    <name type="scientific">Brachyspira catarrhinii</name>
    <dbReference type="NCBI Taxonomy" id="2528966"/>
    <lineage>
        <taxon>Bacteria</taxon>
        <taxon>Pseudomonadati</taxon>
        <taxon>Spirochaetota</taxon>
        <taxon>Spirochaetia</taxon>
        <taxon>Brachyspirales</taxon>
        <taxon>Brachyspiraceae</taxon>
        <taxon>Brachyspira</taxon>
    </lineage>
</organism>
<dbReference type="EMBL" id="SJDU01000411">
    <property type="protein sequence ID" value="TKZ29398.1"/>
    <property type="molecule type" value="Genomic_DNA"/>
</dbReference>
<name>A0ABY2TQ60_9SPIR</name>
<evidence type="ECO:0000313" key="2">
    <source>
        <dbReference type="Proteomes" id="UP000310168"/>
    </source>
</evidence>
<proteinExistence type="predicted"/>
<keyword evidence="2" id="KW-1185">Reference proteome</keyword>
<feature type="non-terminal residue" evidence="1">
    <location>
        <position position="1"/>
    </location>
</feature>
<evidence type="ECO:0008006" key="3">
    <source>
        <dbReference type="Google" id="ProtNLM"/>
    </source>
</evidence>
<reference evidence="1 2" key="1">
    <citation type="journal article" date="2019" name="Anaerobe">
        <title>Brachyspira catarrhinii sp. nov., an anaerobic intestinal spirochaete isolated from vervet monkeys may have been misidentified as Brachyspira aalborgi in previous studies.</title>
        <authorList>
            <person name="Phillips N.D."/>
            <person name="La T."/>
            <person name="Hampson D.J."/>
        </authorList>
    </citation>
    <scope>NUCLEOTIDE SEQUENCE [LARGE SCALE GENOMIC DNA]</scope>
    <source>
        <strain evidence="1 2">Z12</strain>
    </source>
</reference>
<protein>
    <recommendedName>
        <fullName evidence="3">ATPase</fullName>
    </recommendedName>
</protein>